<proteinExistence type="inferred from homology"/>
<evidence type="ECO:0000313" key="15">
    <source>
        <dbReference type="EMBL" id="CAD8583755.1"/>
    </source>
</evidence>
<dbReference type="Pfam" id="PF13361">
    <property type="entry name" value="UvrD_C"/>
    <property type="match status" value="1"/>
</dbReference>
<reference evidence="15" key="1">
    <citation type="submission" date="2021-01" db="EMBL/GenBank/DDBJ databases">
        <authorList>
            <person name="Corre E."/>
            <person name="Pelletier E."/>
            <person name="Niang G."/>
            <person name="Scheremetjew M."/>
            <person name="Finn R."/>
            <person name="Kale V."/>
            <person name="Holt S."/>
            <person name="Cochrane G."/>
            <person name="Meng A."/>
            <person name="Brown T."/>
            <person name="Cohen L."/>
        </authorList>
    </citation>
    <scope>NUCLEOTIDE SEQUENCE</scope>
    <source>
        <strain evidence="15">Clade-D-RCC2572</strain>
    </source>
</reference>
<feature type="region of interest" description="Disordered" evidence="12">
    <location>
        <begin position="791"/>
        <end position="810"/>
    </location>
</feature>
<accession>A0A7S0PM56</accession>
<dbReference type="InterPro" id="IPR014016">
    <property type="entry name" value="UvrD-like_ATP-bd"/>
</dbReference>
<dbReference type="AlphaFoldDB" id="A0A7S0PM56"/>
<evidence type="ECO:0000259" key="14">
    <source>
        <dbReference type="PROSITE" id="PS51217"/>
    </source>
</evidence>
<feature type="compositionally biased region" description="Basic and acidic residues" evidence="12">
    <location>
        <begin position="838"/>
        <end position="856"/>
    </location>
</feature>
<evidence type="ECO:0000256" key="12">
    <source>
        <dbReference type="SAM" id="MobiDB-lite"/>
    </source>
</evidence>
<comment type="catalytic activity">
    <reaction evidence="10">
        <text>ATP + H2O = ADP + phosphate + H(+)</text>
        <dbReference type="Rhea" id="RHEA:13065"/>
        <dbReference type="ChEBI" id="CHEBI:15377"/>
        <dbReference type="ChEBI" id="CHEBI:15378"/>
        <dbReference type="ChEBI" id="CHEBI:30616"/>
        <dbReference type="ChEBI" id="CHEBI:43474"/>
        <dbReference type="ChEBI" id="CHEBI:456216"/>
        <dbReference type="EC" id="5.6.2.4"/>
    </reaction>
</comment>
<dbReference type="GO" id="GO:0005524">
    <property type="term" value="F:ATP binding"/>
    <property type="evidence" value="ECO:0007669"/>
    <property type="project" value="UniProtKB-UniRule"/>
</dbReference>
<evidence type="ECO:0000256" key="9">
    <source>
        <dbReference type="ARBA" id="ARBA00034808"/>
    </source>
</evidence>
<dbReference type="InterPro" id="IPR014017">
    <property type="entry name" value="DNA_helicase_UvrD-like_C"/>
</dbReference>
<feature type="region of interest" description="Disordered" evidence="12">
    <location>
        <begin position="821"/>
        <end position="856"/>
    </location>
</feature>
<feature type="compositionally biased region" description="Polar residues" evidence="12">
    <location>
        <begin position="750"/>
        <end position="764"/>
    </location>
</feature>
<keyword evidence="5 11" id="KW-0067">ATP-binding</keyword>
<dbReference type="PROSITE" id="PS51198">
    <property type="entry name" value="UVRD_HELICASE_ATP_BIND"/>
    <property type="match status" value="1"/>
</dbReference>
<organism evidence="15">
    <name type="scientific">Ostreococcus mediterraneus</name>
    <dbReference type="NCBI Taxonomy" id="1486918"/>
    <lineage>
        <taxon>Eukaryota</taxon>
        <taxon>Viridiplantae</taxon>
        <taxon>Chlorophyta</taxon>
        <taxon>Mamiellophyceae</taxon>
        <taxon>Mamiellales</taxon>
        <taxon>Bathycoccaceae</taxon>
        <taxon>Ostreococcus</taxon>
    </lineage>
</organism>
<evidence type="ECO:0000256" key="8">
    <source>
        <dbReference type="ARBA" id="ARBA00034617"/>
    </source>
</evidence>
<keyword evidence="7" id="KW-0413">Isomerase</keyword>
<keyword evidence="2 11" id="KW-0547">Nucleotide-binding</keyword>
<dbReference type="InterPro" id="IPR013986">
    <property type="entry name" value="DExx_box_DNA_helicase_dom_sf"/>
</dbReference>
<dbReference type="GO" id="GO:0043138">
    <property type="term" value="F:3'-5' DNA helicase activity"/>
    <property type="evidence" value="ECO:0007669"/>
    <property type="project" value="UniProtKB-EC"/>
</dbReference>
<feature type="domain" description="UvrD-like helicase C-terminal" evidence="14">
    <location>
        <begin position="356"/>
        <end position="661"/>
    </location>
</feature>
<evidence type="ECO:0000256" key="1">
    <source>
        <dbReference type="ARBA" id="ARBA00009922"/>
    </source>
</evidence>
<dbReference type="Gene3D" id="1.10.486.10">
    <property type="entry name" value="PCRA, domain 4"/>
    <property type="match status" value="1"/>
</dbReference>
<sequence>MRACARRLARLTVERARNARANVEGGAGRRRGAHARASDAGRWVIEPSVDALEPPHVKGLNDDQRAAVLAPLGATRVLAGPGSGKTHVLIGRVAHLIHEEKVSPREILCITFTNKAARELRERLRDKIGDQAARDITAGTFHSVAARMLRRHGDRIPNIGRTGDFTIYDADDSKAIVRDVLVNQFHEPKKTAQPGPLKNWISTAKSCVKSSVGLSGSQMLRALLEAKKPIPQMSHERFVEMYNAYEAGLRKANAFDFDDLLSATVAMLEMCPDVRSYYQTRWGQVLVDEFQDTSTTQYELIRILAQPQCSVFVVGDADQAIYGWRGAEVANIRSQFDIDFKDVTTHMLTTNYRSTATIVTAALAVIKESAFPSPLELVANTPGGRDVAIVEAADEREEAEFIATEVRKLVRADSDLRYADVAVLYRTNSQARVFEEAFIRAGVPHTVLGDTSFYSRKEIKDLVAYLRVISNVDDTVSLNRIVNTPTRGIGNSTIEKLNAWAEGLRTPEGVAPSLGRALFNGAWKSSEENDDGELLPSAEDMGLTARARGAVLKFVQIMTTIKEHAKTSSPGELLEEIIKSTGYGTLVQDADDGAERWVFVQELVNLAKEPPQDVDETMQDRLGLEALGAFLEGISLLTNAESREEEGGDTAKLMTLHASKGLEFNTVFIGGIEDGLIPFVRNSDSEDDQDEEVRLFYVGITRAKRKLFLCHARERRRFGQGPQATKRSFLLDSISAGLAGTKVPERSVSLPPTSAKSTRTSGSYNAAGRGGANSGKKVDWGARVAVDSSVRHPTTRITSQRQGSRGERIARTRELVKKVAGESTIPLPLRKAQAAKDAAAKSDDSVPRRRVRRPEQ</sequence>
<dbReference type="InterPro" id="IPR000212">
    <property type="entry name" value="DNA_helicase_UvrD/REP"/>
</dbReference>
<feature type="domain" description="UvrD-like helicase ATP-binding" evidence="13">
    <location>
        <begin position="58"/>
        <end position="355"/>
    </location>
</feature>
<name>A0A7S0PM56_9CHLO</name>
<dbReference type="EMBL" id="HBEW01005435">
    <property type="protein sequence ID" value="CAD8583755.1"/>
    <property type="molecule type" value="Transcribed_RNA"/>
</dbReference>
<dbReference type="SUPFAM" id="SSF52540">
    <property type="entry name" value="P-loop containing nucleoside triphosphate hydrolases"/>
    <property type="match status" value="1"/>
</dbReference>
<dbReference type="InterPro" id="IPR027417">
    <property type="entry name" value="P-loop_NTPase"/>
</dbReference>
<feature type="compositionally biased region" description="Polar residues" evidence="12">
    <location>
        <begin position="791"/>
        <end position="803"/>
    </location>
</feature>
<dbReference type="EC" id="5.6.2.4" evidence="9"/>
<evidence type="ECO:0000256" key="3">
    <source>
        <dbReference type="ARBA" id="ARBA00022801"/>
    </source>
</evidence>
<dbReference type="PROSITE" id="PS51217">
    <property type="entry name" value="UVRD_HELICASE_CTER"/>
    <property type="match status" value="1"/>
</dbReference>
<evidence type="ECO:0000256" key="7">
    <source>
        <dbReference type="ARBA" id="ARBA00023235"/>
    </source>
</evidence>
<dbReference type="Pfam" id="PF00580">
    <property type="entry name" value="UvrD-helicase"/>
    <property type="match status" value="1"/>
</dbReference>
<evidence type="ECO:0000256" key="6">
    <source>
        <dbReference type="ARBA" id="ARBA00023125"/>
    </source>
</evidence>
<feature type="binding site" evidence="11">
    <location>
        <begin position="79"/>
        <end position="86"/>
    </location>
    <ligand>
        <name>ATP</name>
        <dbReference type="ChEBI" id="CHEBI:30616"/>
    </ligand>
</feature>
<evidence type="ECO:0000256" key="11">
    <source>
        <dbReference type="PROSITE-ProRule" id="PRU00560"/>
    </source>
</evidence>
<evidence type="ECO:0000256" key="2">
    <source>
        <dbReference type="ARBA" id="ARBA00022741"/>
    </source>
</evidence>
<dbReference type="GO" id="GO:0016787">
    <property type="term" value="F:hydrolase activity"/>
    <property type="evidence" value="ECO:0007669"/>
    <property type="project" value="UniProtKB-UniRule"/>
</dbReference>
<protein>
    <recommendedName>
        <fullName evidence="9">DNA 3'-5' helicase</fullName>
        <ecNumber evidence="9">5.6.2.4</ecNumber>
    </recommendedName>
</protein>
<comment type="similarity">
    <text evidence="1">Belongs to the helicase family. UvrD subfamily.</text>
</comment>
<dbReference type="GO" id="GO:0000725">
    <property type="term" value="P:recombinational repair"/>
    <property type="evidence" value="ECO:0007669"/>
    <property type="project" value="TreeGrafter"/>
</dbReference>
<gene>
    <name evidence="15" type="ORF">OMED0929_LOCUS4554</name>
</gene>
<comment type="catalytic activity">
    <reaction evidence="8">
        <text>Couples ATP hydrolysis with the unwinding of duplex DNA by translocating in the 3'-5' direction.</text>
        <dbReference type="EC" id="5.6.2.4"/>
    </reaction>
</comment>
<dbReference type="Gene3D" id="3.40.50.300">
    <property type="entry name" value="P-loop containing nucleotide triphosphate hydrolases"/>
    <property type="match status" value="2"/>
</dbReference>
<keyword evidence="3 11" id="KW-0378">Hydrolase</keyword>
<feature type="region of interest" description="Disordered" evidence="12">
    <location>
        <begin position="742"/>
        <end position="777"/>
    </location>
</feature>
<evidence type="ECO:0000259" key="13">
    <source>
        <dbReference type="PROSITE" id="PS51198"/>
    </source>
</evidence>
<keyword evidence="6" id="KW-0238">DNA-binding</keyword>
<dbReference type="PANTHER" id="PTHR11070:SF2">
    <property type="entry name" value="ATP-DEPENDENT DNA HELICASE SRS2"/>
    <property type="match status" value="1"/>
</dbReference>
<dbReference type="Gene3D" id="1.10.10.160">
    <property type="match status" value="1"/>
</dbReference>
<dbReference type="PANTHER" id="PTHR11070">
    <property type="entry name" value="UVRD / RECB / PCRA DNA HELICASE FAMILY MEMBER"/>
    <property type="match status" value="1"/>
</dbReference>
<evidence type="ECO:0000256" key="5">
    <source>
        <dbReference type="ARBA" id="ARBA00022840"/>
    </source>
</evidence>
<evidence type="ECO:0000256" key="10">
    <source>
        <dbReference type="ARBA" id="ARBA00048988"/>
    </source>
</evidence>
<evidence type="ECO:0000256" key="4">
    <source>
        <dbReference type="ARBA" id="ARBA00022806"/>
    </source>
</evidence>
<dbReference type="GO" id="GO:0003677">
    <property type="term" value="F:DNA binding"/>
    <property type="evidence" value="ECO:0007669"/>
    <property type="project" value="UniProtKB-KW"/>
</dbReference>
<dbReference type="CDD" id="cd17932">
    <property type="entry name" value="DEXQc_UvrD"/>
    <property type="match status" value="1"/>
</dbReference>
<keyword evidence="4 11" id="KW-0347">Helicase</keyword>